<evidence type="ECO:0000313" key="2">
    <source>
        <dbReference type="Proteomes" id="UP000718564"/>
    </source>
</evidence>
<reference evidence="1 2" key="1">
    <citation type="submission" date="2018-06" db="EMBL/GenBank/DDBJ databases">
        <title>Comparative genomics of Brasilonema spp. strains.</title>
        <authorList>
            <person name="Alvarenga D.O."/>
            <person name="Fiore M.F."/>
            <person name="Varani A.M."/>
        </authorList>
    </citation>
    <scope>NUCLEOTIDE SEQUENCE [LARGE SCALE GENOMIC DNA]</scope>
    <source>
        <strain evidence="1 2">SPC951</strain>
    </source>
</reference>
<evidence type="ECO:0008006" key="3">
    <source>
        <dbReference type="Google" id="ProtNLM"/>
    </source>
</evidence>
<name>A0ABX1P6U8_9CYAN</name>
<comment type="caution">
    <text evidence="1">The sequence shown here is derived from an EMBL/GenBank/DDBJ whole genome shotgun (WGS) entry which is preliminary data.</text>
</comment>
<organism evidence="1 2">
    <name type="scientific">Brasilonema bromeliae SPC951</name>
    <dbReference type="NCBI Taxonomy" id="385972"/>
    <lineage>
        <taxon>Bacteria</taxon>
        <taxon>Bacillati</taxon>
        <taxon>Cyanobacteriota</taxon>
        <taxon>Cyanophyceae</taxon>
        <taxon>Nostocales</taxon>
        <taxon>Scytonemataceae</taxon>
        <taxon>Brasilonema</taxon>
        <taxon>Bromeliae group (in: Brasilonema)</taxon>
    </lineage>
</organism>
<dbReference type="EMBL" id="QMEB01000048">
    <property type="protein sequence ID" value="NMG19537.1"/>
    <property type="molecule type" value="Genomic_DNA"/>
</dbReference>
<protein>
    <recommendedName>
        <fullName evidence="3">Nif11-type</fullName>
    </recommendedName>
</protein>
<proteinExistence type="predicted"/>
<keyword evidence="2" id="KW-1185">Reference proteome</keyword>
<dbReference type="Proteomes" id="UP000718564">
    <property type="component" value="Unassembled WGS sequence"/>
</dbReference>
<gene>
    <name evidence="1" type="ORF">DP116_08705</name>
</gene>
<accession>A0ABX1P6U8</accession>
<sequence length="85" mass="9791">MTSEQMEQFKNEIHEELRNAVNNSKLGEVFQKYGITGNKTYQFECILDLTKIPFQDGISNQLVKSEERVRVDCCGCEPPFFCCSC</sequence>
<evidence type="ECO:0000313" key="1">
    <source>
        <dbReference type="EMBL" id="NMG19537.1"/>
    </source>
</evidence>